<feature type="non-terminal residue" evidence="1">
    <location>
        <position position="62"/>
    </location>
</feature>
<reference evidence="1" key="1">
    <citation type="submission" date="2021-06" db="EMBL/GenBank/DDBJ databases">
        <authorList>
            <person name="Kallberg Y."/>
            <person name="Tangrot J."/>
            <person name="Rosling A."/>
        </authorList>
    </citation>
    <scope>NUCLEOTIDE SEQUENCE</scope>
    <source>
        <strain evidence="1">28 12/20/2015</strain>
    </source>
</reference>
<keyword evidence="2" id="KW-1185">Reference proteome</keyword>
<dbReference type="Proteomes" id="UP000789366">
    <property type="component" value="Unassembled WGS sequence"/>
</dbReference>
<protein>
    <submittedName>
        <fullName evidence="1">12561_t:CDS:1</fullName>
    </submittedName>
</protein>
<sequence>MHYLCKVLSLDFQRRALNLSYIHALDITIGLLVREIIRSFLNGFEKADGDYEADEDNESIFK</sequence>
<gene>
    <name evidence="1" type="ORF">SPELUC_LOCUS935</name>
</gene>
<evidence type="ECO:0000313" key="1">
    <source>
        <dbReference type="EMBL" id="CAG8453784.1"/>
    </source>
</evidence>
<dbReference type="EMBL" id="CAJVPW010000433">
    <property type="protein sequence ID" value="CAG8453784.1"/>
    <property type="molecule type" value="Genomic_DNA"/>
</dbReference>
<evidence type="ECO:0000313" key="2">
    <source>
        <dbReference type="Proteomes" id="UP000789366"/>
    </source>
</evidence>
<accession>A0ACA9K5J0</accession>
<name>A0ACA9K5J0_9GLOM</name>
<organism evidence="1 2">
    <name type="scientific">Cetraspora pellucida</name>
    <dbReference type="NCBI Taxonomy" id="1433469"/>
    <lineage>
        <taxon>Eukaryota</taxon>
        <taxon>Fungi</taxon>
        <taxon>Fungi incertae sedis</taxon>
        <taxon>Mucoromycota</taxon>
        <taxon>Glomeromycotina</taxon>
        <taxon>Glomeromycetes</taxon>
        <taxon>Diversisporales</taxon>
        <taxon>Gigasporaceae</taxon>
        <taxon>Cetraspora</taxon>
    </lineage>
</organism>
<proteinExistence type="predicted"/>
<comment type="caution">
    <text evidence="1">The sequence shown here is derived from an EMBL/GenBank/DDBJ whole genome shotgun (WGS) entry which is preliminary data.</text>
</comment>